<proteinExistence type="inferred from homology"/>
<protein>
    <recommendedName>
        <fullName evidence="7">Endoribonuclease YbeY</fullName>
        <ecNumber evidence="7">3.1.-.-</ecNumber>
    </recommendedName>
</protein>
<evidence type="ECO:0000256" key="1">
    <source>
        <dbReference type="ARBA" id="ARBA00010875"/>
    </source>
</evidence>
<evidence type="ECO:0000313" key="8">
    <source>
        <dbReference type="EMBL" id="OGG59167.1"/>
    </source>
</evidence>
<sequence>MSLSIAHTTRTYPKHLPYERMKRDILGARYELSLVFVGRTRAQALNVAYRKKDYYPNVLSFPLSATEGEIYICPEVAKQQAKKFDMTVDGFMGFLFIHGLYHLKGHDHGDKMDALEASAVKRYGLK</sequence>
<dbReference type="GO" id="GO:0005737">
    <property type="term" value="C:cytoplasm"/>
    <property type="evidence" value="ECO:0007669"/>
    <property type="project" value="UniProtKB-SubCell"/>
</dbReference>
<comment type="subcellular location">
    <subcellularLocation>
        <location evidence="7">Cytoplasm</location>
    </subcellularLocation>
</comment>
<comment type="function">
    <text evidence="7">Single strand-specific metallo-endoribonuclease involved in late-stage 70S ribosome quality control and in maturation of the 3' terminus of the 16S rRNA.</text>
</comment>
<keyword evidence="4 7" id="KW-0255">Endonuclease</keyword>
<evidence type="ECO:0000256" key="2">
    <source>
        <dbReference type="ARBA" id="ARBA00022722"/>
    </source>
</evidence>
<dbReference type="Pfam" id="PF02130">
    <property type="entry name" value="YbeY"/>
    <property type="match status" value="1"/>
</dbReference>
<keyword evidence="7" id="KW-0698">rRNA processing</keyword>
<dbReference type="HAMAP" id="MF_00009">
    <property type="entry name" value="Endoribonucl_YbeY"/>
    <property type="match status" value="1"/>
</dbReference>
<name>A0A1F6DCX2_9BACT</name>
<comment type="cofactor">
    <cofactor evidence="7">
        <name>Zn(2+)</name>
        <dbReference type="ChEBI" id="CHEBI:29105"/>
    </cofactor>
    <text evidence="7">Binds 1 zinc ion.</text>
</comment>
<evidence type="ECO:0000256" key="7">
    <source>
        <dbReference type="HAMAP-Rule" id="MF_00009"/>
    </source>
</evidence>
<organism evidence="8 9">
    <name type="scientific">Candidatus Kaiserbacteria bacterium RIFCSPHIGHO2_02_FULL_50_50</name>
    <dbReference type="NCBI Taxonomy" id="1798492"/>
    <lineage>
        <taxon>Bacteria</taxon>
        <taxon>Candidatus Kaiseribacteriota</taxon>
    </lineage>
</organism>
<dbReference type="Proteomes" id="UP000178794">
    <property type="component" value="Unassembled WGS sequence"/>
</dbReference>
<keyword evidence="2 7" id="KW-0540">Nuclease</keyword>
<dbReference type="STRING" id="1798492.A3C89_02050"/>
<reference evidence="8 9" key="1">
    <citation type="journal article" date="2016" name="Nat. Commun.">
        <title>Thousands of microbial genomes shed light on interconnected biogeochemical processes in an aquifer system.</title>
        <authorList>
            <person name="Anantharaman K."/>
            <person name="Brown C.T."/>
            <person name="Hug L.A."/>
            <person name="Sharon I."/>
            <person name="Castelle C.J."/>
            <person name="Probst A.J."/>
            <person name="Thomas B.C."/>
            <person name="Singh A."/>
            <person name="Wilkins M.J."/>
            <person name="Karaoz U."/>
            <person name="Brodie E.L."/>
            <person name="Williams K.H."/>
            <person name="Hubbard S.S."/>
            <person name="Banfield J.F."/>
        </authorList>
    </citation>
    <scope>NUCLEOTIDE SEQUENCE [LARGE SCALE GENOMIC DNA]</scope>
</reference>
<keyword evidence="5 7" id="KW-0378">Hydrolase</keyword>
<evidence type="ECO:0000256" key="6">
    <source>
        <dbReference type="ARBA" id="ARBA00022833"/>
    </source>
</evidence>
<accession>A0A1F6DCX2</accession>
<feature type="binding site" evidence="7">
    <location>
        <position position="108"/>
    </location>
    <ligand>
        <name>Zn(2+)</name>
        <dbReference type="ChEBI" id="CHEBI:29105"/>
        <note>catalytic</note>
    </ligand>
</feature>
<feature type="binding site" evidence="7">
    <location>
        <position position="102"/>
    </location>
    <ligand>
        <name>Zn(2+)</name>
        <dbReference type="ChEBI" id="CHEBI:29105"/>
        <note>catalytic</note>
    </ligand>
</feature>
<keyword evidence="6 7" id="KW-0862">Zinc</keyword>
<dbReference type="GO" id="GO:0008270">
    <property type="term" value="F:zinc ion binding"/>
    <property type="evidence" value="ECO:0007669"/>
    <property type="project" value="UniProtKB-UniRule"/>
</dbReference>
<dbReference type="EMBL" id="MFLF01000020">
    <property type="protein sequence ID" value="OGG59167.1"/>
    <property type="molecule type" value="Genomic_DNA"/>
</dbReference>
<dbReference type="Gene3D" id="3.40.390.30">
    <property type="entry name" value="Metalloproteases ('zincins'), catalytic domain"/>
    <property type="match status" value="1"/>
</dbReference>
<evidence type="ECO:0000256" key="3">
    <source>
        <dbReference type="ARBA" id="ARBA00022723"/>
    </source>
</evidence>
<dbReference type="AlphaFoldDB" id="A0A1F6DCX2"/>
<dbReference type="EC" id="3.1.-.-" evidence="7"/>
<dbReference type="SUPFAM" id="SSF55486">
    <property type="entry name" value="Metalloproteases ('zincins'), catalytic domain"/>
    <property type="match status" value="1"/>
</dbReference>
<dbReference type="GO" id="GO:0004521">
    <property type="term" value="F:RNA endonuclease activity"/>
    <property type="evidence" value="ECO:0007669"/>
    <property type="project" value="UniProtKB-UniRule"/>
</dbReference>
<keyword evidence="3 7" id="KW-0479">Metal-binding</keyword>
<comment type="similarity">
    <text evidence="1 7">Belongs to the endoribonuclease YbeY family.</text>
</comment>
<feature type="binding site" evidence="7">
    <location>
        <position position="98"/>
    </location>
    <ligand>
        <name>Zn(2+)</name>
        <dbReference type="ChEBI" id="CHEBI:29105"/>
        <note>catalytic</note>
    </ligand>
</feature>
<evidence type="ECO:0000313" key="9">
    <source>
        <dbReference type="Proteomes" id="UP000178794"/>
    </source>
</evidence>
<evidence type="ECO:0000256" key="5">
    <source>
        <dbReference type="ARBA" id="ARBA00022801"/>
    </source>
</evidence>
<gene>
    <name evidence="7" type="primary">ybeY</name>
    <name evidence="8" type="ORF">A3C89_02050</name>
</gene>
<dbReference type="InterPro" id="IPR023091">
    <property type="entry name" value="MetalPrtase_cat_dom_sf_prd"/>
</dbReference>
<dbReference type="NCBIfam" id="TIGR00043">
    <property type="entry name" value="rRNA maturation RNase YbeY"/>
    <property type="match status" value="1"/>
</dbReference>
<dbReference type="GO" id="GO:0004222">
    <property type="term" value="F:metalloendopeptidase activity"/>
    <property type="evidence" value="ECO:0007669"/>
    <property type="project" value="InterPro"/>
</dbReference>
<comment type="caution">
    <text evidence="8">The sequence shown here is derived from an EMBL/GenBank/DDBJ whole genome shotgun (WGS) entry which is preliminary data.</text>
</comment>
<evidence type="ECO:0000256" key="4">
    <source>
        <dbReference type="ARBA" id="ARBA00022759"/>
    </source>
</evidence>
<keyword evidence="7" id="KW-0963">Cytoplasm</keyword>
<keyword evidence="7" id="KW-0690">Ribosome biogenesis</keyword>
<dbReference type="GO" id="GO:0006364">
    <property type="term" value="P:rRNA processing"/>
    <property type="evidence" value="ECO:0007669"/>
    <property type="project" value="UniProtKB-UniRule"/>
</dbReference>
<dbReference type="InterPro" id="IPR002036">
    <property type="entry name" value="YbeY"/>
</dbReference>